<evidence type="ECO:0000256" key="9">
    <source>
        <dbReference type="ARBA" id="ARBA00022990"/>
    </source>
</evidence>
<dbReference type="InterPro" id="IPR004170">
    <property type="entry name" value="WWE_dom"/>
</dbReference>
<evidence type="ECO:0000256" key="5">
    <source>
        <dbReference type="ARBA" id="ARBA00022553"/>
    </source>
</evidence>
<feature type="region of interest" description="Disordered" evidence="15">
    <location>
        <begin position="1465"/>
        <end position="1496"/>
    </location>
</feature>
<evidence type="ECO:0000256" key="6">
    <source>
        <dbReference type="ARBA" id="ARBA00022679"/>
    </source>
</evidence>
<proteinExistence type="inferred from homology"/>
<feature type="compositionally biased region" description="Low complexity" evidence="15">
    <location>
        <begin position="211"/>
        <end position="254"/>
    </location>
</feature>
<feature type="compositionally biased region" description="Polar residues" evidence="15">
    <location>
        <begin position="1"/>
        <end position="10"/>
    </location>
</feature>
<evidence type="ECO:0000256" key="15">
    <source>
        <dbReference type="SAM" id="MobiDB-lite"/>
    </source>
</evidence>
<keyword evidence="9" id="KW-0007">Acetylation</keyword>
<sequence length="2054" mass="226590">MSNRPNSNPGGSLRRSQRNTAAAQPQDHTVAGRLQSEQVKHKANSPPESRRPNSKASKAAASSATGQSKGHSSRRSGLSLSVASFVLQDDPEAAGTSEQERPGQQSKSEGPRGLKRSEAPDQISTFGPTPAKKPKALPAPRDNTSETKKGPAKSKKRSLASEPPASSGRGQSKKSGAAGASPIPKRKKADSLPGLSSTAGPLPNRTEGRTAKPTKLASKSAASAKAGCSNVTDSSSSASTSSSSSTAGTNSATTQGARVKQGKDQTKARRSRSASSPSPRRSTRDKEQAKAASSSKFEWAARFNPKVNLPKPKLSLPGSSKPETSKPGPSGLQAKLASLRKSTKKRSESPPAELPSFRRSTRQKTTGSCASTSRRGSGLGKRGAADARRQEKMADSDNNQDGANSSAARTDEASQGASASSSVAGAVGMTTSGESESDDSEMGRLQALLEARGLPPHLFGPLGPRMSQLFHRTIGSGASSKAQQLLQGLQATGDESQQLQAAIEMCQLLVMGNEETLGGFPVKSVVPALITLLQMEHNFDIMNHASRALTYMMEALPRSSAVVVDAIPVFLEKLQVIQFIDVAEQALTALEMLSRRHSKAILQAGGLADCLLYLEFFSINAQRNALAIAANCCQSITPDEFHFVADSLPLLTQRLTHQDKKSVESTCLCFARLVDNFQHEEEVASRDLLTNIQQLLVVTPPVLSSGMFIMVVRMFSLMCSNCPCLAVQLMKQNIAETLRFLLCGASNGSCQEQIELVPRSPQELYELTSLICELMPCLPREGIFAVDVMLKKGSAQTTEGAIWQWRDDRGLWHPYNRIDSRIIETAHQNGEDEISLSTLGRVYTIDFNSMQQINEDTGTARGIQRKPNPLANPNTGGHQEVRREDARAQLMKDDPELAKCFIKTLFGVLYEVYSSSAGPAVRHKCLRAILRIIFFADAELLKDVLRNHSVSSHIASMLSSQDLKIVVGSLQMAEILMQKLPDVFSVYFRREGVMHQVKNLSESESFLVTSPPKACPSGTASLCTTTISTASTTSANNATPDLGSPSFQHSMDDSLDLSPQGRLSDVLKRKRLPKRGPRRPKYSPPRDDDKVDNQAKSPTSTQSPKSSFLASLNPKTWGKLGAQTNNANSEPSRTAGVSGLARAPPKDSISNNRDKIKAWIKETASKFVERYFSSENVDGSNPALNVLQRLCTATEQLNLQVDGGIECLVEISSIVSESDVSSFEIQHSGLVKQLLVYLTSSSDRELLSRDVRLKRFLHVFAGCPVPGMELAGRLDPTENAPYLALVHKMNSCLSQMEQFPVKVHDFPSGNGNGSRGSQALKFFNTHQLKCQLQRHPDCTNVKQWKGGPVKIDPLALVQAIERYLVVRGYGRIREEDEDSDDDGSDDEIDESLAAQFLNSGSVRHRLQFYIGDHLLPYNMTVYQAVRQYSLQAEEERESTDDEANPLGRAGIWTKTHTIWYKPVREDEDGSKDAVGGKRGRAQTAPTKTSPRNAKKQDELWHDGVCPSVVNPLETYLTSEPPENITFEDPSLEVNLLLRVLHSISRFWFYLYENAVCKEIIATSEFINSKLTAKANRQLQDPLVIMTGNIPTWLIELGKTCPFFFPFDTRQMLFYVTAFDRDRAMQRLLDTNPEINQSDSQDSRVAPRLDRKKRTINRDELLKQAESVMQDLGSSRAMLEIQYENEVGTGLGPTLEFYALVSQELQRADLGLWRGEEVTLANPKGSHEGTKYMFSSRGLFAVPFGRTTKPAHIAKIKMKFRFLGKLMAKAIMDFRLLDLPLGLPFYKWMLRHEMSISSHDLVNIDPGVAKSIQHLEDIIRQKKRLEQDRSQTRETLQQGLESLNMNGCSVEDLGLDFTLPGYPNIELKKGGKDFPVTIYNLEEYLRLVVYWTLNEGVSRQFESFREGFESVFPLHHLQYFYPEELDQLLCGSKSETWDVKTLMECCRPDHGYTHDSRAVRFLFEVLSSFDAEQQRLFLQFVTGSPRLPVGGFRSLNPPLTIVRKTFESTENPDDFLPSVMTCVNYLKLPDYSSIDIMREKLLIAAREGQQSFHLS</sequence>
<dbReference type="Gene3D" id="3.90.1750.10">
    <property type="entry name" value="Hect, E3 ligase catalytic domains"/>
    <property type="match status" value="1"/>
</dbReference>
<dbReference type="FunFam" id="3.90.1750.10:FF:000006">
    <property type="entry name" value="E3 ubiquitin-protein ligase TRIP12 isoform X1"/>
    <property type="match status" value="1"/>
</dbReference>
<dbReference type="Gene3D" id="3.30.2160.10">
    <property type="entry name" value="Hect, E3 ligase catalytic domain"/>
    <property type="match status" value="1"/>
</dbReference>
<dbReference type="InterPro" id="IPR045322">
    <property type="entry name" value="HECTD1/TRIP12-like"/>
</dbReference>
<dbReference type="EC" id="2.3.2.26" evidence="13"/>
<comment type="pathway">
    <text evidence="3 13">Protein modification; protein ubiquitination.</text>
</comment>
<feature type="region of interest" description="Disordered" evidence="15">
    <location>
        <begin position="1"/>
        <end position="441"/>
    </location>
</feature>
<name>A0A6P8U583_GYMAC</name>
<dbReference type="GeneID" id="117546001"/>
<comment type="similarity">
    <text evidence="4 13">Belongs to the UPL family. K-HECT subfamily.</text>
</comment>
<gene>
    <name evidence="19" type="primary">trip12</name>
</gene>
<dbReference type="Pfam" id="PF25579">
    <property type="entry name" value="TPR_TRIP12_N"/>
    <property type="match status" value="1"/>
</dbReference>
<dbReference type="FunFam" id="3.30.2410.10:FF:000005">
    <property type="entry name" value="E3 ubiquitin-protein ligase TRIP12 isoform X1"/>
    <property type="match status" value="1"/>
</dbReference>
<dbReference type="Pfam" id="PF02825">
    <property type="entry name" value="WWE"/>
    <property type="match status" value="1"/>
</dbReference>
<feature type="compositionally biased region" description="Low complexity" evidence="15">
    <location>
        <begin position="54"/>
        <end position="81"/>
    </location>
</feature>
<feature type="compositionally biased region" description="Basic and acidic residues" evidence="15">
    <location>
        <begin position="1084"/>
        <end position="1093"/>
    </location>
</feature>
<comment type="subcellular location">
    <subcellularLocation>
        <location evidence="2 13">Nucleus</location>
        <location evidence="2 13">Nucleoplasm</location>
    </subcellularLocation>
</comment>
<dbReference type="CDD" id="cd00078">
    <property type="entry name" value="HECTc"/>
    <property type="match status" value="1"/>
</dbReference>
<dbReference type="SMART" id="SM00119">
    <property type="entry name" value="HECTc"/>
    <property type="match status" value="1"/>
</dbReference>
<dbReference type="GO" id="GO:0006281">
    <property type="term" value="P:DNA repair"/>
    <property type="evidence" value="ECO:0007669"/>
    <property type="project" value="UniProtKB-KW"/>
</dbReference>
<dbReference type="InterPro" id="IPR011989">
    <property type="entry name" value="ARM-like"/>
</dbReference>
<dbReference type="CTD" id="9320"/>
<keyword evidence="7" id="KW-0227">DNA damage</keyword>
<evidence type="ECO:0000313" key="19">
    <source>
        <dbReference type="RefSeq" id="XP_034071961.1"/>
    </source>
</evidence>
<keyword evidence="11 13" id="KW-0539">Nucleus</keyword>
<dbReference type="FunFam" id="3.30.2160.10:FF:000013">
    <property type="entry name" value="E3 ubiquitin-protein ligase TRIP12 isoform X1"/>
    <property type="match status" value="1"/>
</dbReference>
<feature type="active site" description="Glycyl thioester intermediate" evidence="12">
    <location>
        <position position="2021"/>
    </location>
</feature>
<dbReference type="PROSITE" id="PS50918">
    <property type="entry name" value="WWE"/>
    <property type="match status" value="1"/>
</dbReference>
<comment type="function">
    <text evidence="13">E3 ubiquitin-protein ligase involved in ubiquitin fusion degradation (UFD) pathway and regulation of DNA repair. Part of the ubiquitin fusion degradation (UFD) pathway, a process that mediates ubiquitination of protein at their N-terminus, regardless of the presence of lysine residues in target proteins.</text>
</comment>
<evidence type="ECO:0000256" key="3">
    <source>
        <dbReference type="ARBA" id="ARBA00004906"/>
    </source>
</evidence>
<organism evidence="18 19">
    <name type="scientific">Gymnodraco acuticeps</name>
    <name type="common">Antarctic dragonfish</name>
    <dbReference type="NCBI Taxonomy" id="8218"/>
    <lineage>
        <taxon>Eukaryota</taxon>
        <taxon>Metazoa</taxon>
        <taxon>Chordata</taxon>
        <taxon>Craniata</taxon>
        <taxon>Vertebrata</taxon>
        <taxon>Euteleostomi</taxon>
        <taxon>Actinopterygii</taxon>
        <taxon>Neopterygii</taxon>
        <taxon>Teleostei</taxon>
        <taxon>Neoteleostei</taxon>
        <taxon>Acanthomorphata</taxon>
        <taxon>Eupercaria</taxon>
        <taxon>Perciformes</taxon>
        <taxon>Notothenioidei</taxon>
        <taxon>Bathydraconidae</taxon>
        <taxon>Gymnodraco</taxon>
    </lineage>
</organism>
<dbReference type="PANTHER" id="PTHR45670:SF13">
    <property type="entry name" value="E3 UBIQUITIN-PROTEIN LIGASE TRIP12"/>
    <property type="match status" value="1"/>
</dbReference>
<dbReference type="Proteomes" id="UP000515161">
    <property type="component" value="Unplaced"/>
</dbReference>
<dbReference type="PANTHER" id="PTHR45670">
    <property type="entry name" value="E3 UBIQUITIN-PROTEIN LIGASE TRIP12"/>
    <property type="match status" value="1"/>
</dbReference>
<feature type="compositionally biased region" description="Low complexity" evidence="15">
    <location>
        <begin position="413"/>
        <end position="434"/>
    </location>
</feature>
<dbReference type="FunFam" id="3.30.720.50:FF:000001">
    <property type="entry name" value="E3 ubiquitin-protein ligase TRIP12 isoform X1"/>
    <property type="match status" value="1"/>
</dbReference>
<dbReference type="SUPFAM" id="SSF48371">
    <property type="entry name" value="ARM repeat"/>
    <property type="match status" value="1"/>
</dbReference>
<feature type="domain" description="HECT" evidence="16">
    <location>
        <begin position="1657"/>
        <end position="2054"/>
    </location>
</feature>
<feature type="compositionally biased region" description="Basic and acidic residues" evidence="15">
    <location>
        <begin position="109"/>
        <end position="119"/>
    </location>
</feature>
<keyword evidence="5" id="KW-0597">Phosphoprotein</keyword>
<dbReference type="SMART" id="SM00678">
    <property type="entry name" value="WWE"/>
    <property type="match status" value="1"/>
</dbReference>
<evidence type="ECO:0000256" key="8">
    <source>
        <dbReference type="ARBA" id="ARBA00022786"/>
    </source>
</evidence>
<dbReference type="UniPathway" id="UPA00143"/>
<dbReference type="Gene3D" id="3.30.2410.10">
    <property type="entry name" value="Hect, E3 ligase catalytic domain"/>
    <property type="match status" value="1"/>
</dbReference>
<dbReference type="FunFam" id="1.25.10.10:FF:000018">
    <property type="entry name" value="E3 ubiquitin-protein ligase TRIP12 isoform X3"/>
    <property type="match status" value="1"/>
</dbReference>
<keyword evidence="6 13" id="KW-0808">Transferase</keyword>
<feature type="compositionally biased region" description="Polar residues" evidence="15">
    <location>
        <begin position="1122"/>
        <end position="1132"/>
    </location>
</feature>
<dbReference type="InterPro" id="IPR037197">
    <property type="entry name" value="WWE_dom_sf"/>
</dbReference>
<feature type="compositionally biased region" description="Polar residues" evidence="15">
    <location>
        <begin position="18"/>
        <end position="27"/>
    </location>
</feature>
<evidence type="ECO:0000256" key="12">
    <source>
        <dbReference type="PROSITE-ProRule" id="PRU00104"/>
    </source>
</evidence>
<dbReference type="Gene3D" id="3.30.720.50">
    <property type="match status" value="1"/>
</dbReference>
<dbReference type="SUPFAM" id="SSF56204">
    <property type="entry name" value="Hect, E3 ligase catalytic domain"/>
    <property type="match status" value="1"/>
</dbReference>
<evidence type="ECO:0000256" key="14">
    <source>
        <dbReference type="SAM" id="Coils"/>
    </source>
</evidence>
<feature type="compositionally biased region" description="Basic and acidic residues" evidence="15">
    <location>
        <begin position="383"/>
        <end position="395"/>
    </location>
</feature>
<feature type="domain" description="WWE" evidence="17">
    <location>
        <begin position="789"/>
        <end position="865"/>
    </location>
</feature>
<dbReference type="PROSITE" id="PS50237">
    <property type="entry name" value="HECT"/>
    <property type="match status" value="1"/>
</dbReference>
<dbReference type="GO" id="GO:0061630">
    <property type="term" value="F:ubiquitin protein ligase activity"/>
    <property type="evidence" value="ECO:0007669"/>
    <property type="project" value="UniProtKB-UniRule"/>
</dbReference>
<feature type="compositionally biased region" description="Low complexity" evidence="15">
    <location>
        <begin position="1096"/>
        <end position="1107"/>
    </location>
</feature>
<evidence type="ECO:0000256" key="10">
    <source>
        <dbReference type="ARBA" id="ARBA00023204"/>
    </source>
</evidence>
<evidence type="ECO:0000313" key="18">
    <source>
        <dbReference type="Proteomes" id="UP000515161"/>
    </source>
</evidence>
<dbReference type="SUPFAM" id="SSF117839">
    <property type="entry name" value="WWE domain"/>
    <property type="match status" value="1"/>
</dbReference>
<protein>
    <recommendedName>
        <fullName evidence="13">E3 ubiquitin-protein ligase</fullName>
        <ecNumber evidence="13">2.3.2.26</ecNumber>
    </recommendedName>
</protein>
<evidence type="ECO:0000256" key="7">
    <source>
        <dbReference type="ARBA" id="ARBA00022763"/>
    </source>
</evidence>
<dbReference type="GO" id="GO:0008270">
    <property type="term" value="F:zinc ion binding"/>
    <property type="evidence" value="ECO:0007669"/>
    <property type="project" value="InterPro"/>
</dbReference>
<feature type="region of interest" description="Disordered" evidence="15">
    <location>
        <begin position="1032"/>
        <end position="1151"/>
    </location>
</feature>
<dbReference type="InterPro" id="IPR018123">
    <property type="entry name" value="WWE-dom_subgr"/>
</dbReference>
<accession>A0A6P8U583</accession>
<feature type="compositionally biased region" description="Polar residues" evidence="15">
    <location>
        <begin position="363"/>
        <end position="375"/>
    </location>
</feature>
<dbReference type="RefSeq" id="XP_034071961.1">
    <property type="nucleotide sequence ID" value="XM_034216070.1"/>
</dbReference>
<dbReference type="InterPro" id="IPR016024">
    <property type="entry name" value="ARM-type_fold"/>
</dbReference>
<evidence type="ECO:0000259" key="16">
    <source>
        <dbReference type="PROSITE" id="PS50237"/>
    </source>
</evidence>
<dbReference type="GO" id="GO:0000209">
    <property type="term" value="P:protein polyubiquitination"/>
    <property type="evidence" value="ECO:0007669"/>
    <property type="project" value="TreeGrafter"/>
</dbReference>
<evidence type="ECO:0000259" key="17">
    <source>
        <dbReference type="PROSITE" id="PS50918"/>
    </source>
</evidence>
<evidence type="ECO:0000256" key="2">
    <source>
        <dbReference type="ARBA" id="ARBA00004642"/>
    </source>
</evidence>
<dbReference type="Gene3D" id="1.25.10.10">
    <property type="entry name" value="Leucine-rich Repeat Variant"/>
    <property type="match status" value="1"/>
</dbReference>
<dbReference type="GO" id="GO:0016607">
    <property type="term" value="C:nuclear speck"/>
    <property type="evidence" value="ECO:0007669"/>
    <property type="project" value="TreeGrafter"/>
</dbReference>
<keyword evidence="10" id="KW-0234">DNA repair</keyword>
<evidence type="ECO:0000256" key="11">
    <source>
        <dbReference type="ARBA" id="ARBA00023242"/>
    </source>
</evidence>
<dbReference type="InterPro" id="IPR000569">
    <property type="entry name" value="HECT_dom"/>
</dbReference>
<feature type="coiled-coil region" evidence="14">
    <location>
        <begin position="1807"/>
        <end position="1834"/>
    </location>
</feature>
<dbReference type="InterPro" id="IPR057948">
    <property type="entry name" value="TPR_TRIP12_N"/>
</dbReference>
<feature type="region of interest" description="Disordered" evidence="15">
    <location>
        <begin position="860"/>
        <end position="881"/>
    </location>
</feature>
<dbReference type="Pfam" id="PF00632">
    <property type="entry name" value="HECT"/>
    <property type="match status" value="1"/>
</dbReference>
<keyword evidence="14" id="KW-0175">Coiled coil</keyword>
<reference evidence="19" key="1">
    <citation type="submission" date="2025-08" db="UniProtKB">
        <authorList>
            <consortium name="RefSeq"/>
        </authorList>
    </citation>
    <scope>IDENTIFICATION</scope>
</reference>
<feature type="compositionally biased region" description="Polar residues" evidence="15">
    <location>
        <begin position="396"/>
        <end position="408"/>
    </location>
</feature>
<dbReference type="InterPro" id="IPR035983">
    <property type="entry name" value="Hect_E3_ubiquitin_ligase"/>
</dbReference>
<feature type="compositionally biased region" description="Basic residues" evidence="15">
    <location>
        <begin position="1068"/>
        <end position="1081"/>
    </location>
</feature>
<comment type="catalytic activity">
    <reaction evidence="1 13">
        <text>S-ubiquitinyl-[E2 ubiquitin-conjugating enzyme]-L-cysteine + [acceptor protein]-L-lysine = [E2 ubiquitin-conjugating enzyme]-L-cysteine + N(6)-ubiquitinyl-[acceptor protein]-L-lysine.</text>
        <dbReference type="EC" id="2.3.2.26"/>
    </reaction>
</comment>
<keyword evidence="18" id="KW-1185">Reference proteome</keyword>
<evidence type="ECO:0000256" key="4">
    <source>
        <dbReference type="ARBA" id="ARBA00006331"/>
    </source>
</evidence>
<keyword evidence="8 12" id="KW-0833">Ubl conjugation pathway</keyword>
<evidence type="ECO:0000256" key="1">
    <source>
        <dbReference type="ARBA" id="ARBA00000885"/>
    </source>
</evidence>
<dbReference type="GO" id="GO:0043161">
    <property type="term" value="P:proteasome-mediated ubiquitin-dependent protein catabolic process"/>
    <property type="evidence" value="ECO:0007669"/>
    <property type="project" value="TreeGrafter"/>
</dbReference>
<evidence type="ECO:0000256" key="13">
    <source>
        <dbReference type="RuleBase" id="RU369009"/>
    </source>
</evidence>